<keyword evidence="3" id="KW-0804">Transcription</keyword>
<dbReference type="Pfam" id="PF06445">
    <property type="entry name" value="GyrI-like"/>
    <property type="match status" value="1"/>
</dbReference>
<evidence type="ECO:0000256" key="2">
    <source>
        <dbReference type="ARBA" id="ARBA00023125"/>
    </source>
</evidence>
<protein>
    <submittedName>
        <fullName evidence="5">Transcriptional regulator, AraC family</fullName>
    </submittedName>
</protein>
<dbReference type="PANTHER" id="PTHR40055:SF1">
    <property type="entry name" value="TRANSCRIPTIONAL REGULATOR YGIV-RELATED"/>
    <property type="match status" value="1"/>
</dbReference>
<keyword evidence="1" id="KW-0805">Transcription regulation</keyword>
<dbReference type="InterPro" id="IPR050908">
    <property type="entry name" value="SmbC-like"/>
</dbReference>
<keyword evidence="6" id="KW-1185">Reference proteome</keyword>
<dbReference type="GO" id="GO:0003700">
    <property type="term" value="F:DNA-binding transcription factor activity"/>
    <property type="evidence" value="ECO:0007669"/>
    <property type="project" value="InterPro"/>
</dbReference>
<dbReference type="PROSITE" id="PS00041">
    <property type="entry name" value="HTH_ARAC_FAMILY_1"/>
    <property type="match status" value="1"/>
</dbReference>
<dbReference type="InterPro" id="IPR009057">
    <property type="entry name" value="Homeodomain-like_sf"/>
</dbReference>
<evidence type="ECO:0000259" key="4">
    <source>
        <dbReference type="PROSITE" id="PS01124"/>
    </source>
</evidence>
<feature type="domain" description="HTH araC/xylS-type" evidence="4">
    <location>
        <begin position="15"/>
        <end position="113"/>
    </location>
</feature>
<dbReference type="PANTHER" id="PTHR40055">
    <property type="entry name" value="TRANSCRIPTIONAL REGULATOR YGIV-RELATED"/>
    <property type="match status" value="1"/>
</dbReference>
<dbReference type="PRINTS" id="PR00032">
    <property type="entry name" value="HTHARAC"/>
</dbReference>
<evidence type="ECO:0000256" key="1">
    <source>
        <dbReference type="ARBA" id="ARBA00023015"/>
    </source>
</evidence>
<dbReference type="GO" id="GO:0043565">
    <property type="term" value="F:sequence-specific DNA binding"/>
    <property type="evidence" value="ECO:0007669"/>
    <property type="project" value="InterPro"/>
</dbReference>
<reference evidence="5" key="1">
    <citation type="submission" date="2011-02" db="EMBL/GenBank/DDBJ databases">
        <title>Complete sequence of Acidovorax avenae subsp. avenae ATCC 19860.</title>
        <authorList>
            <consortium name="US DOE Joint Genome Institute"/>
            <person name="Lucas S."/>
            <person name="Copeland A."/>
            <person name="Lapidus A."/>
            <person name="Cheng J.-F."/>
            <person name="Goodwin L."/>
            <person name="Pitluck S."/>
            <person name="Chertkov O."/>
            <person name="Held B."/>
            <person name="Detter J.C."/>
            <person name="Han C."/>
            <person name="Tapia R."/>
            <person name="Land M."/>
            <person name="Hauser L."/>
            <person name="Kyrpides N."/>
            <person name="Ivanova N."/>
            <person name="Ovchinnikova G."/>
            <person name="Pagani I."/>
            <person name="Gordon S."/>
            <person name="Woyke T."/>
        </authorList>
    </citation>
    <scope>NUCLEOTIDE SEQUENCE</scope>
    <source>
        <strain evidence="5">ATCC 19860</strain>
    </source>
</reference>
<dbReference type="InterPro" id="IPR018062">
    <property type="entry name" value="HTH_AraC-typ_CS"/>
</dbReference>
<accession>F0Q8Z5</accession>
<proteinExistence type="predicted"/>
<sequence>MKTSRAEARYRARVARVVAHIVAHPLSTHRLEDLAALAHFSPWHFHRLYAGVTGESVAVTVRRVRLAHAASLLQEGMLSVTEIALASGYESPQAFSRAFSQFSGQAPSAFQAAMQRLAPDAPEERLAASSPATTVRLIEQPAQQVLALRHRGPAATIPHTHRRLRWLIGELPGTVWLGMCREDAGDPGSGLCYHAAAALAETLAHAMHPDIERIDIPAGLYACHRLAGPYTRINAAFNALYARWLPASGYEPDDRPALEHYLNSPRNAAPAELRTDLLVPVRPTPATP</sequence>
<dbReference type="KEGG" id="aaa:Acav_2012"/>
<evidence type="ECO:0000313" key="5">
    <source>
        <dbReference type="EMBL" id="ADX45926.1"/>
    </source>
</evidence>
<dbReference type="SMART" id="SM00871">
    <property type="entry name" value="AraC_E_bind"/>
    <property type="match status" value="1"/>
</dbReference>
<dbReference type="SMART" id="SM00342">
    <property type="entry name" value="HTH_ARAC"/>
    <property type="match status" value="1"/>
</dbReference>
<dbReference type="HOGENOM" id="CLU_000445_81_1_4"/>
<dbReference type="Pfam" id="PF12833">
    <property type="entry name" value="HTH_18"/>
    <property type="match status" value="1"/>
</dbReference>
<dbReference type="InterPro" id="IPR018060">
    <property type="entry name" value="HTH_AraC"/>
</dbReference>
<dbReference type="AlphaFoldDB" id="F0Q8Z5"/>
<evidence type="ECO:0000256" key="3">
    <source>
        <dbReference type="ARBA" id="ARBA00023163"/>
    </source>
</evidence>
<dbReference type="InterPro" id="IPR011256">
    <property type="entry name" value="Reg_factor_effector_dom_sf"/>
</dbReference>
<dbReference type="RefSeq" id="WP_013594443.1">
    <property type="nucleotide sequence ID" value="NC_015138.1"/>
</dbReference>
<name>F0Q8Z5_PARA1</name>
<dbReference type="InterPro" id="IPR020449">
    <property type="entry name" value="Tscrpt_reg_AraC-type_HTH"/>
</dbReference>
<dbReference type="SUPFAM" id="SSF46689">
    <property type="entry name" value="Homeodomain-like"/>
    <property type="match status" value="2"/>
</dbReference>
<dbReference type="Gene3D" id="3.20.80.10">
    <property type="entry name" value="Regulatory factor, effector binding domain"/>
    <property type="match status" value="1"/>
</dbReference>
<evidence type="ECO:0000313" key="6">
    <source>
        <dbReference type="Proteomes" id="UP000002482"/>
    </source>
</evidence>
<keyword evidence="2" id="KW-0238">DNA-binding</keyword>
<dbReference type="PROSITE" id="PS01124">
    <property type="entry name" value="HTH_ARAC_FAMILY_2"/>
    <property type="match status" value="1"/>
</dbReference>
<dbReference type="Proteomes" id="UP000002482">
    <property type="component" value="Chromosome"/>
</dbReference>
<organism evidence="5 6">
    <name type="scientific">Paracidovorax avenae (strain ATCC 19860 / DSM 7227 / CCUG 15838 / JCM 20985 / LMG 2117 / NCPPB 1011)</name>
    <name type="common">Acidovorax avenae</name>
    <dbReference type="NCBI Taxonomy" id="643561"/>
    <lineage>
        <taxon>Bacteria</taxon>
        <taxon>Pseudomonadati</taxon>
        <taxon>Pseudomonadota</taxon>
        <taxon>Betaproteobacteria</taxon>
        <taxon>Burkholderiales</taxon>
        <taxon>Comamonadaceae</taxon>
        <taxon>Paracidovorax</taxon>
    </lineage>
</organism>
<gene>
    <name evidence="5" type="ordered locus">Acav_2012</name>
</gene>
<dbReference type="Gene3D" id="1.10.10.60">
    <property type="entry name" value="Homeodomain-like"/>
    <property type="match status" value="2"/>
</dbReference>
<dbReference type="OrthoDB" id="282744at2"/>
<dbReference type="SUPFAM" id="SSF55136">
    <property type="entry name" value="Probable bacterial effector-binding domain"/>
    <property type="match status" value="1"/>
</dbReference>
<dbReference type="InterPro" id="IPR010499">
    <property type="entry name" value="AraC_E-bd"/>
</dbReference>
<dbReference type="GeneID" id="34239779"/>
<dbReference type="EMBL" id="CP002521">
    <property type="protein sequence ID" value="ADX45926.1"/>
    <property type="molecule type" value="Genomic_DNA"/>
</dbReference>
<dbReference type="InterPro" id="IPR029442">
    <property type="entry name" value="GyrI-like"/>
</dbReference>